<accession>A0A1D9LIG3</accession>
<evidence type="ECO:0000256" key="7">
    <source>
        <dbReference type="ARBA" id="ARBA00022989"/>
    </source>
</evidence>
<keyword evidence="6 9" id="KW-0812">Transmembrane</keyword>
<dbReference type="STRING" id="1108595.BKX93_13910"/>
<evidence type="ECO:0000256" key="9">
    <source>
        <dbReference type="RuleBase" id="RU365093"/>
    </source>
</evidence>
<dbReference type="SUPFAM" id="SSF111369">
    <property type="entry name" value="HlyD-like secretion proteins"/>
    <property type="match status" value="1"/>
</dbReference>
<feature type="domain" description="AprE-like beta-barrel" evidence="11">
    <location>
        <begin position="359"/>
        <end position="446"/>
    </location>
</feature>
<evidence type="ECO:0000259" key="10">
    <source>
        <dbReference type="Pfam" id="PF25994"/>
    </source>
</evidence>
<protein>
    <recommendedName>
        <fullName evidence="9">Membrane fusion protein (MFP) family protein</fullName>
    </recommendedName>
</protein>
<dbReference type="GO" id="GO:0009306">
    <property type="term" value="P:protein secretion"/>
    <property type="evidence" value="ECO:0007669"/>
    <property type="project" value="InterPro"/>
</dbReference>
<organism evidence="12 13">
    <name type="scientific">Chromobacterium vaccinii</name>
    <dbReference type="NCBI Taxonomy" id="1108595"/>
    <lineage>
        <taxon>Bacteria</taxon>
        <taxon>Pseudomonadati</taxon>
        <taxon>Pseudomonadota</taxon>
        <taxon>Betaproteobacteria</taxon>
        <taxon>Neisseriales</taxon>
        <taxon>Chromobacteriaceae</taxon>
        <taxon>Chromobacterium</taxon>
    </lineage>
</organism>
<dbReference type="Pfam" id="PF25994">
    <property type="entry name" value="HH_AprE"/>
    <property type="match status" value="1"/>
</dbReference>
<dbReference type="InterPro" id="IPR058982">
    <property type="entry name" value="Beta-barrel_AprE"/>
</dbReference>
<proteinExistence type="inferred from homology"/>
<sequence length="469" mass="51955">MEMNWKQRLNGWVERGQERTGPYWDKLMDWASARDLADRNDFAADADWAILQQSPGRPRIFVWSMLGVFIVAFLWAAFAKVDEVSRGEGKVIPSSQNQHLQSLDGGVVSQILVKEGQVVQKGQLLLKVDNTRFVSSLEENQAQYLALQAKTARLKALANGTPFTLPPKVLELAPEIAKQELDLYNSKQMELNASVGIARQQLAQRSQELNEVRARYAQALSSYDLTMKELTVTRPLKESGAVSDVDLLRLERDVARFRGERDQAAAQMPKIQAAIGEAQRKIQEVELAMRNTASAELSDTMAKASSLSAGSVALADKVKLSEVRSPVRGEIKRLFINTIGGVVQPGKDIIEIVPMDDSLLLETRITPRDIAFLHPGQRAVVRFTAYDFTIYGGMEGSVAEIGADTITDEKGNAFYIVKVKTQGSLLGKEKLPIFPGMVAQVDIMTGKKSILSYLLKPVLRAKAEALRER</sequence>
<dbReference type="InterPro" id="IPR058781">
    <property type="entry name" value="HH_AprE-like"/>
</dbReference>
<dbReference type="PANTHER" id="PTHR30386:SF26">
    <property type="entry name" value="TRANSPORT PROTEIN COMB"/>
    <property type="match status" value="1"/>
</dbReference>
<evidence type="ECO:0000313" key="13">
    <source>
        <dbReference type="Proteomes" id="UP000178776"/>
    </source>
</evidence>
<dbReference type="Gene3D" id="2.40.30.170">
    <property type="match status" value="1"/>
</dbReference>
<feature type="domain" description="AprE-like long alpha-helical hairpin" evidence="10">
    <location>
        <begin position="135"/>
        <end position="313"/>
    </location>
</feature>
<dbReference type="InterPro" id="IPR010129">
    <property type="entry name" value="T1SS_HlyD"/>
</dbReference>
<reference evidence="12 13" key="1">
    <citation type="submission" date="2016-10" db="EMBL/GenBank/DDBJ databases">
        <title>Chromobacterium muskegensis sp. nov., an insecticidal bacterium isolated from Sphagnum bogs.</title>
        <authorList>
            <person name="Sparks M.E."/>
            <person name="Blackburn M.B."/>
            <person name="Gundersen-Rindal D.E."/>
            <person name="Mitchell A."/>
            <person name="Farrar R."/>
            <person name="Kuhar D."/>
        </authorList>
    </citation>
    <scope>NUCLEOTIDE SEQUENCE [LARGE SCALE GENOMIC DNA]</scope>
    <source>
        <strain evidence="12 13">21-1</strain>
    </source>
</reference>
<dbReference type="PANTHER" id="PTHR30386">
    <property type="entry name" value="MEMBRANE FUSION SUBUNIT OF EMRAB-TOLC MULTIDRUG EFFLUX PUMP"/>
    <property type="match status" value="1"/>
</dbReference>
<keyword evidence="5 9" id="KW-0997">Cell inner membrane</keyword>
<keyword evidence="8 9" id="KW-0472">Membrane</keyword>
<comment type="subcellular location">
    <subcellularLocation>
        <location evidence="1 9">Cell inner membrane</location>
        <topology evidence="1 9">Single-pass membrane protein</topology>
    </subcellularLocation>
</comment>
<evidence type="ECO:0000256" key="8">
    <source>
        <dbReference type="ARBA" id="ARBA00023136"/>
    </source>
</evidence>
<feature type="transmembrane region" description="Helical" evidence="9">
    <location>
        <begin position="60"/>
        <end position="78"/>
    </location>
</feature>
<evidence type="ECO:0000256" key="5">
    <source>
        <dbReference type="ARBA" id="ARBA00022519"/>
    </source>
</evidence>
<dbReference type="AlphaFoldDB" id="A0A1D9LIG3"/>
<keyword evidence="3 9" id="KW-0813">Transport</keyword>
<evidence type="ECO:0000259" key="11">
    <source>
        <dbReference type="Pfam" id="PF26002"/>
    </source>
</evidence>
<evidence type="ECO:0000256" key="3">
    <source>
        <dbReference type="ARBA" id="ARBA00022448"/>
    </source>
</evidence>
<dbReference type="InterPro" id="IPR050739">
    <property type="entry name" value="MFP"/>
</dbReference>
<dbReference type="PROSITE" id="PS00543">
    <property type="entry name" value="HLYD_FAMILY"/>
    <property type="match status" value="1"/>
</dbReference>
<evidence type="ECO:0000313" key="12">
    <source>
        <dbReference type="EMBL" id="AOZ50974.1"/>
    </source>
</evidence>
<keyword evidence="7 9" id="KW-1133">Transmembrane helix</keyword>
<name>A0A1D9LIG3_9NEIS</name>
<dbReference type="Proteomes" id="UP000178776">
    <property type="component" value="Chromosome"/>
</dbReference>
<dbReference type="Pfam" id="PF26002">
    <property type="entry name" value="Beta-barrel_AprE"/>
    <property type="match status" value="1"/>
</dbReference>
<dbReference type="GO" id="GO:0005886">
    <property type="term" value="C:plasma membrane"/>
    <property type="evidence" value="ECO:0007669"/>
    <property type="project" value="UniProtKB-SubCell"/>
</dbReference>
<dbReference type="NCBIfam" id="TIGR01843">
    <property type="entry name" value="type_I_hlyD"/>
    <property type="match status" value="1"/>
</dbReference>
<evidence type="ECO:0000256" key="6">
    <source>
        <dbReference type="ARBA" id="ARBA00022692"/>
    </source>
</evidence>
<gene>
    <name evidence="12" type="ORF">BKX93_13910</name>
</gene>
<comment type="similarity">
    <text evidence="2 9">Belongs to the membrane fusion protein (MFP) (TC 8.A.1) family.</text>
</comment>
<dbReference type="KEGG" id="cvc:BKX93_13910"/>
<evidence type="ECO:0000256" key="4">
    <source>
        <dbReference type="ARBA" id="ARBA00022475"/>
    </source>
</evidence>
<dbReference type="EMBL" id="CP017707">
    <property type="protein sequence ID" value="AOZ50974.1"/>
    <property type="molecule type" value="Genomic_DNA"/>
</dbReference>
<evidence type="ECO:0000256" key="1">
    <source>
        <dbReference type="ARBA" id="ARBA00004377"/>
    </source>
</evidence>
<dbReference type="Gene3D" id="2.40.50.100">
    <property type="match status" value="1"/>
</dbReference>
<dbReference type="InterPro" id="IPR006144">
    <property type="entry name" value="Secretion_HlyD_CS"/>
</dbReference>
<keyword evidence="4 9" id="KW-1003">Cell membrane</keyword>
<dbReference type="PRINTS" id="PR01490">
    <property type="entry name" value="RTXTOXIND"/>
</dbReference>
<dbReference type="Gene3D" id="1.10.287.470">
    <property type="entry name" value="Helix hairpin bin"/>
    <property type="match status" value="1"/>
</dbReference>
<evidence type="ECO:0000256" key="2">
    <source>
        <dbReference type="ARBA" id="ARBA00009477"/>
    </source>
</evidence>